<evidence type="ECO:0000313" key="2">
    <source>
        <dbReference type="Proteomes" id="UP000054270"/>
    </source>
</evidence>
<gene>
    <name evidence="1" type="ORF">HYPSUDRAFT_41216</name>
</gene>
<dbReference type="EMBL" id="KN817552">
    <property type="protein sequence ID" value="KJA22091.1"/>
    <property type="molecule type" value="Genomic_DNA"/>
</dbReference>
<evidence type="ECO:0000313" key="1">
    <source>
        <dbReference type="EMBL" id="KJA22091.1"/>
    </source>
</evidence>
<protein>
    <submittedName>
        <fullName evidence="1">Uncharacterized protein</fullName>
    </submittedName>
</protein>
<dbReference type="STRING" id="945553.A0A0D2P037"/>
<dbReference type="OrthoDB" id="3254642at2759"/>
<dbReference type="Proteomes" id="UP000054270">
    <property type="component" value="Unassembled WGS sequence"/>
</dbReference>
<reference evidence="2" key="1">
    <citation type="submission" date="2014-04" db="EMBL/GenBank/DDBJ databases">
        <title>Evolutionary Origins and Diversification of the Mycorrhizal Mutualists.</title>
        <authorList>
            <consortium name="DOE Joint Genome Institute"/>
            <consortium name="Mycorrhizal Genomics Consortium"/>
            <person name="Kohler A."/>
            <person name="Kuo A."/>
            <person name="Nagy L.G."/>
            <person name="Floudas D."/>
            <person name="Copeland A."/>
            <person name="Barry K.W."/>
            <person name="Cichocki N."/>
            <person name="Veneault-Fourrey C."/>
            <person name="LaButti K."/>
            <person name="Lindquist E.A."/>
            <person name="Lipzen A."/>
            <person name="Lundell T."/>
            <person name="Morin E."/>
            <person name="Murat C."/>
            <person name="Riley R."/>
            <person name="Ohm R."/>
            <person name="Sun H."/>
            <person name="Tunlid A."/>
            <person name="Henrissat B."/>
            <person name="Grigoriev I.V."/>
            <person name="Hibbett D.S."/>
            <person name="Martin F."/>
        </authorList>
    </citation>
    <scope>NUCLEOTIDE SEQUENCE [LARGE SCALE GENOMIC DNA]</scope>
    <source>
        <strain evidence="2">FD-334 SS-4</strain>
    </source>
</reference>
<sequence length="77" mass="9015">MLYENRQRFYDIAYNASDSRHRVMKTDRTNQDDGLKIIEDEMEYTVNHMSAMLKILDDGNRSSRGLGIEGEIVLRDC</sequence>
<proteinExistence type="predicted"/>
<keyword evidence="2" id="KW-1185">Reference proteome</keyword>
<dbReference type="AlphaFoldDB" id="A0A0D2P037"/>
<accession>A0A0D2P037</accession>
<organism evidence="1 2">
    <name type="scientific">Hypholoma sublateritium (strain FD-334 SS-4)</name>
    <dbReference type="NCBI Taxonomy" id="945553"/>
    <lineage>
        <taxon>Eukaryota</taxon>
        <taxon>Fungi</taxon>
        <taxon>Dikarya</taxon>
        <taxon>Basidiomycota</taxon>
        <taxon>Agaricomycotina</taxon>
        <taxon>Agaricomycetes</taxon>
        <taxon>Agaricomycetidae</taxon>
        <taxon>Agaricales</taxon>
        <taxon>Agaricineae</taxon>
        <taxon>Strophariaceae</taxon>
        <taxon>Hypholoma</taxon>
    </lineage>
</organism>
<name>A0A0D2P037_HYPSF</name>